<sequence length="342" mass="40323">MSNGLKIDIPISNSLQVKDNLRLLKKILSGDFDQLSVINGIDIFKTNRSVESLSKNFKSVVCTTYFSSKKDPQRKLKIDSDDISYIAPWYNSMVKLKLEGIVFYDHLSNDFIQKYKTDHISFVKCQLGNYSLNDERFIIYYMFFLKHKADQILLTDGNDVVINKSPFECIDNKKKSTIFVGRGSENKLIHSNWNLDSINRLKEGLNEELPNNFYDTAIYNAGIIGGHYTTLLYFLRQMCFVFFRVNNDENNNMAAMHYVLYYYFYPNSRRLPWCLIYKILNKNLKIKFQRKLKFWNLEFLLNHQIDYKNDTTAVSKYIFSGYPLNSRFKQFETNSNAFITHK</sequence>
<dbReference type="Proteomes" id="UP001529085">
    <property type="component" value="Unassembled WGS sequence"/>
</dbReference>
<gene>
    <name evidence="1" type="ORF">P7122_00435</name>
</gene>
<keyword evidence="2" id="KW-1185">Reference proteome</keyword>
<comment type="caution">
    <text evidence="1">The sequence shown here is derived from an EMBL/GenBank/DDBJ whole genome shotgun (WGS) entry which is preliminary data.</text>
</comment>
<evidence type="ECO:0000313" key="1">
    <source>
        <dbReference type="EMBL" id="MDG4714323.1"/>
    </source>
</evidence>
<evidence type="ECO:0000313" key="2">
    <source>
        <dbReference type="Proteomes" id="UP001529085"/>
    </source>
</evidence>
<name>A0ABT6FWZ9_9FLAO</name>
<organism evidence="1 2">
    <name type="scientific">Winogradskyella marincola</name>
    <dbReference type="NCBI Taxonomy" id="3037795"/>
    <lineage>
        <taxon>Bacteria</taxon>
        <taxon>Pseudomonadati</taxon>
        <taxon>Bacteroidota</taxon>
        <taxon>Flavobacteriia</taxon>
        <taxon>Flavobacteriales</taxon>
        <taxon>Flavobacteriaceae</taxon>
        <taxon>Winogradskyella</taxon>
    </lineage>
</organism>
<accession>A0ABT6FWZ9</accession>
<proteinExistence type="predicted"/>
<reference evidence="1 2" key="1">
    <citation type="submission" date="2023-03" db="EMBL/GenBank/DDBJ databases">
        <title>Strain YYF002 represents a novel species in the genus Winogradskyella isolated from seawater.</title>
        <authorList>
            <person name="Fu Z.-Y."/>
        </authorList>
    </citation>
    <scope>NUCLEOTIDE SEQUENCE [LARGE SCALE GENOMIC DNA]</scope>
    <source>
        <strain evidence="1 2">YYF002</strain>
    </source>
</reference>
<dbReference type="EMBL" id="JARSBN010000001">
    <property type="protein sequence ID" value="MDG4714323.1"/>
    <property type="molecule type" value="Genomic_DNA"/>
</dbReference>
<protein>
    <submittedName>
        <fullName evidence="1">Uncharacterized protein</fullName>
    </submittedName>
</protein>
<dbReference type="RefSeq" id="WP_278003815.1">
    <property type="nucleotide sequence ID" value="NZ_JARSBN010000001.1"/>
</dbReference>